<gene>
    <name evidence="1" type="ORF">ERS852470_02933</name>
</gene>
<evidence type="ECO:0000313" key="2">
    <source>
        <dbReference type="Proteomes" id="UP000095558"/>
    </source>
</evidence>
<name>A0A174GQI4_9CLOT</name>
<sequence length="110" mass="13009">MTKKDNLNKCLLEDVSKIKFKGIYVPNLYVFDKDLNSNMKLILFLLLYINKYYENRIIKVKYLSSLLVITETTVSRELKKLEELGYIKSELAVHKNITLGKRYYVQVKPI</sequence>
<accession>A0A174GQI4</accession>
<dbReference type="OrthoDB" id="34294at2"/>
<dbReference type="InterPro" id="IPR036388">
    <property type="entry name" value="WH-like_DNA-bd_sf"/>
</dbReference>
<organism evidence="1 2">
    <name type="scientific">Clostridium disporicum</name>
    <dbReference type="NCBI Taxonomy" id="84024"/>
    <lineage>
        <taxon>Bacteria</taxon>
        <taxon>Bacillati</taxon>
        <taxon>Bacillota</taxon>
        <taxon>Clostridia</taxon>
        <taxon>Eubacteriales</taxon>
        <taxon>Clostridiaceae</taxon>
        <taxon>Clostridium</taxon>
    </lineage>
</organism>
<dbReference type="SUPFAM" id="SSF46785">
    <property type="entry name" value="Winged helix' DNA-binding domain"/>
    <property type="match status" value="1"/>
</dbReference>
<dbReference type="AlphaFoldDB" id="A0A174GQI4"/>
<evidence type="ECO:0000313" key="1">
    <source>
        <dbReference type="EMBL" id="CUO64231.1"/>
    </source>
</evidence>
<dbReference type="InterPro" id="IPR036390">
    <property type="entry name" value="WH_DNA-bd_sf"/>
</dbReference>
<dbReference type="Gene3D" id="1.10.10.10">
    <property type="entry name" value="Winged helix-like DNA-binding domain superfamily/Winged helix DNA-binding domain"/>
    <property type="match status" value="1"/>
</dbReference>
<proteinExistence type="predicted"/>
<reference evidence="1 2" key="1">
    <citation type="submission" date="2015-09" db="EMBL/GenBank/DDBJ databases">
        <authorList>
            <consortium name="Pathogen Informatics"/>
        </authorList>
    </citation>
    <scope>NUCLEOTIDE SEQUENCE [LARGE SCALE GENOMIC DNA]</scope>
    <source>
        <strain evidence="1 2">2789STDY5834855</strain>
    </source>
</reference>
<evidence type="ECO:0008006" key="3">
    <source>
        <dbReference type="Google" id="ProtNLM"/>
    </source>
</evidence>
<dbReference type="RefSeq" id="WP_042398844.1">
    <property type="nucleotide sequence ID" value="NZ_CYZV01000036.1"/>
</dbReference>
<protein>
    <recommendedName>
        <fullName evidence="3">Helix-turn-helix domain-containing protein</fullName>
    </recommendedName>
</protein>
<dbReference type="GeneID" id="83012144"/>
<dbReference type="EMBL" id="CYZV01000036">
    <property type="protein sequence ID" value="CUO64231.1"/>
    <property type="molecule type" value="Genomic_DNA"/>
</dbReference>
<dbReference type="Proteomes" id="UP000095558">
    <property type="component" value="Unassembled WGS sequence"/>
</dbReference>